<accession>A0ABT7J0G8</accession>
<dbReference type="EMBL" id="JASJUS010000015">
    <property type="protein sequence ID" value="MDL2078339.1"/>
    <property type="molecule type" value="Genomic_DNA"/>
</dbReference>
<sequence length="54" mass="5597">MKFDMGSTTLAELGKSTGGSVQDLGTHTYADYVMKKFAIDPLEGVTGADTTAAP</sequence>
<protein>
    <submittedName>
        <fullName evidence="1">Uncharacterized protein</fullName>
    </submittedName>
</protein>
<evidence type="ECO:0000313" key="2">
    <source>
        <dbReference type="Proteomes" id="UP001241926"/>
    </source>
</evidence>
<gene>
    <name evidence="1" type="ORF">QNN03_18050</name>
</gene>
<dbReference type="RefSeq" id="WP_176711974.1">
    <property type="nucleotide sequence ID" value="NZ_JASJUS010000015.1"/>
</dbReference>
<dbReference type="Proteomes" id="UP001241926">
    <property type="component" value="Unassembled WGS sequence"/>
</dbReference>
<comment type="caution">
    <text evidence="1">The sequence shown here is derived from an EMBL/GenBank/DDBJ whole genome shotgun (WGS) entry which is preliminary data.</text>
</comment>
<proteinExistence type="predicted"/>
<keyword evidence="2" id="KW-1185">Reference proteome</keyword>
<reference evidence="1 2" key="1">
    <citation type="submission" date="2023-05" db="EMBL/GenBank/DDBJ databases">
        <title>Streptomyces fuscus sp. nov., a brown-black pigment producing actinomyces isolated from dry sand of Sea duck farm.</title>
        <authorList>
            <person name="Xie J."/>
            <person name="Shen N."/>
        </authorList>
    </citation>
    <scope>NUCLEOTIDE SEQUENCE [LARGE SCALE GENOMIC DNA]</scope>
    <source>
        <strain evidence="1 2">GXMU-J15</strain>
    </source>
</reference>
<name>A0ABT7J0G8_9ACTN</name>
<organism evidence="1 2">
    <name type="scientific">Streptomyces fuscus</name>
    <dbReference type="NCBI Taxonomy" id="3048495"/>
    <lineage>
        <taxon>Bacteria</taxon>
        <taxon>Bacillati</taxon>
        <taxon>Actinomycetota</taxon>
        <taxon>Actinomycetes</taxon>
        <taxon>Kitasatosporales</taxon>
        <taxon>Streptomycetaceae</taxon>
        <taxon>Streptomyces</taxon>
    </lineage>
</organism>
<evidence type="ECO:0000313" key="1">
    <source>
        <dbReference type="EMBL" id="MDL2078339.1"/>
    </source>
</evidence>